<comment type="subunit">
    <text evidence="7">Homodimer. Heterotetramer of two MnmE and two MnmG subunits.</text>
</comment>
<accession>A0ABQ6E061</accession>
<evidence type="ECO:0000256" key="3">
    <source>
        <dbReference type="ARBA" id="ARBA00022741"/>
    </source>
</evidence>
<dbReference type="EC" id="3.6.-.-" evidence="7"/>
<dbReference type="NCBIfam" id="TIGR00450">
    <property type="entry name" value="mnmE_trmE_thdF"/>
    <property type="match status" value="1"/>
</dbReference>
<keyword evidence="7" id="KW-0963">Cytoplasm</keyword>
<feature type="binding site" evidence="7">
    <location>
        <position position="251"/>
    </location>
    <ligand>
        <name>K(+)</name>
        <dbReference type="ChEBI" id="CHEBI:29103"/>
    </ligand>
</feature>
<keyword evidence="2 7" id="KW-0819">tRNA processing</keyword>
<evidence type="ECO:0000256" key="6">
    <source>
        <dbReference type="ARBA" id="ARBA00023134"/>
    </source>
</evidence>
<dbReference type="InterPro" id="IPR027266">
    <property type="entry name" value="TrmE/GcvT-like"/>
</dbReference>
<comment type="similarity">
    <text evidence="1 7 8">Belongs to the TRAFAC class TrmE-Era-EngA-EngB-Septin-like GTPase superfamily. TrmE GTPase family.</text>
</comment>
<evidence type="ECO:0000256" key="8">
    <source>
        <dbReference type="RuleBase" id="RU003313"/>
    </source>
</evidence>
<comment type="caution">
    <text evidence="10">The sequence shown here is derived from an EMBL/GenBank/DDBJ whole genome shotgun (WGS) entry which is preliminary data.</text>
</comment>
<dbReference type="NCBIfam" id="TIGR00231">
    <property type="entry name" value="small_GTP"/>
    <property type="match status" value="1"/>
</dbReference>
<feature type="binding site" evidence="7">
    <location>
        <begin position="227"/>
        <end position="232"/>
    </location>
    <ligand>
        <name>GTP</name>
        <dbReference type="ChEBI" id="CHEBI:37565"/>
    </ligand>
</feature>
<feature type="binding site" evidence="7">
    <location>
        <position position="231"/>
    </location>
    <ligand>
        <name>Mg(2+)</name>
        <dbReference type="ChEBI" id="CHEBI:18420"/>
    </ligand>
</feature>
<keyword evidence="7" id="KW-0479">Metal-binding</keyword>
<evidence type="ECO:0000256" key="4">
    <source>
        <dbReference type="ARBA" id="ARBA00022801"/>
    </source>
</evidence>
<proteinExistence type="inferred from homology"/>
<dbReference type="InterPro" id="IPR027368">
    <property type="entry name" value="MnmE_dom2"/>
</dbReference>
<dbReference type="InterPro" id="IPR018948">
    <property type="entry name" value="GTP-bd_TrmE_N"/>
</dbReference>
<dbReference type="InterPro" id="IPR025867">
    <property type="entry name" value="MnmE_helical"/>
</dbReference>
<feature type="binding site" evidence="7">
    <location>
        <position position="252"/>
    </location>
    <ligand>
        <name>Mg(2+)</name>
        <dbReference type="ChEBI" id="CHEBI:18420"/>
    </ligand>
</feature>
<evidence type="ECO:0000256" key="1">
    <source>
        <dbReference type="ARBA" id="ARBA00011043"/>
    </source>
</evidence>
<feature type="binding site" evidence="7">
    <location>
        <position position="121"/>
    </location>
    <ligand>
        <name>(6S)-5-formyl-5,6,7,8-tetrahydrofolate</name>
        <dbReference type="ChEBI" id="CHEBI:57457"/>
    </ligand>
</feature>
<name>A0ABQ6E061_9GAMM</name>
<dbReference type="PRINTS" id="PR00326">
    <property type="entry name" value="GTP1OBG"/>
</dbReference>
<dbReference type="InterPro" id="IPR005225">
    <property type="entry name" value="Small_GTP-bd"/>
</dbReference>
<evidence type="ECO:0000256" key="7">
    <source>
        <dbReference type="HAMAP-Rule" id="MF_00379"/>
    </source>
</evidence>
<feature type="binding site" evidence="7">
    <location>
        <position position="455"/>
    </location>
    <ligand>
        <name>(6S)-5-formyl-5,6,7,8-tetrahydrofolate</name>
        <dbReference type="ChEBI" id="CHEBI:57457"/>
    </ligand>
</feature>
<dbReference type="Pfam" id="PF12631">
    <property type="entry name" value="MnmE_helical"/>
    <property type="match status" value="1"/>
</dbReference>
<comment type="caution">
    <text evidence="7">Lacks conserved residue(s) required for the propagation of feature annotation.</text>
</comment>
<dbReference type="SUPFAM" id="SSF52540">
    <property type="entry name" value="P-loop containing nucleoside triphosphate hydrolases"/>
    <property type="match status" value="1"/>
</dbReference>
<evidence type="ECO:0000259" key="9">
    <source>
        <dbReference type="PROSITE" id="PS51709"/>
    </source>
</evidence>
<dbReference type="PROSITE" id="PS51709">
    <property type="entry name" value="G_TRME"/>
    <property type="match status" value="1"/>
</dbReference>
<dbReference type="EMBL" id="BSPQ01000004">
    <property type="protein sequence ID" value="GLS90406.1"/>
    <property type="molecule type" value="Genomic_DNA"/>
</dbReference>
<dbReference type="NCBIfam" id="NF003661">
    <property type="entry name" value="PRK05291.1-3"/>
    <property type="match status" value="1"/>
</dbReference>
<dbReference type="Pfam" id="PF10396">
    <property type="entry name" value="TrmE_N"/>
    <property type="match status" value="1"/>
</dbReference>
<dbReference type="CDD" id="cd04164">
    <property type="entry name" value="trmE"/>
    <property type="match status" value="1"/>
</dbReference>
<keyword evidence="4 7" id="KW-0378">Hydrolase</keyword>
<dbReference type="Gene3D" id="1.20.120.430">
    <property type="entry name" value="tRNA modification GTPase MnmE domain 2"/>
    <property type="match status" value="1"/>
</dbReference>
<keyword evidence="3 7" id="KW-0547">Nucleotide-binding</keyword>
<dbReference type="InterPro" id="IPR004520">
    <property type="entry name" value="GTPase_MnmE"/>
</dbReference>
<evidence type="ECO:0000256" key="2">
    <source>
        <dbReference type="ARBA" id="ARBA00022694"/>
    </source>
</evidence>
<organism evidence="10 11">
    <name type="scientific">Psychromonas marina</name>
    <dbReference type="NCBI Taxonomy" id="88364"/>
    <lineage>
        <taxon>Bacteria</taxon>
        <taxon>Pseudomonadati</taxon>
        <taxon>Pseudomonadota</taxon>
        <taxon>Gammaproteobacteria</taxon>
        <taxon>Alteromonadales</taxon>
        <taxon>Psychromonadaceae</taxon>
        <taxon>Psychromonas</taxon>
    </lineage>
</organism>
<feature type="binding site" evidence="7">
    <location>
        <begin position="271"/>
        <end position="274"/>
    </location>
    <ligand>
        <name>GTP</name>
        <dbReference type="ChEBI" id="CHEBI:37565"/>
    </ligand>
</feature>
<dbReference type="Gene3D" id="3.40.50.300">
    <property type="entry name" value="P-loop containing nucleotide triphosphate hydrolases"/>
    <property type="match status" value="1"/>
</dbReference>
<feature type="binding site" evidence="7">
    <location>
        <begin position="336"/>
        <end position="339"/>
    </location>
    <ligand>
        <name>GTP</name>
        <dbReference type="ChEBI" id="CHEBI:37565"/>
    </ligand>
</feature>
<feature type="binding site" evidence="7">
    <location>
        <position position="248"/>
    </location>
    <ligand>
        <name>K(+)</name>
        <dbReference type="ChEBI" id="CHEBI:29103"/>
    </ligand>
</feature>
<dbReference type="PANTHER" id="PTHR42714">
    <property type="entry name" value="TRNA MODIFICATION GTPASE GTPBP3"/>
    <property type="match status" value="1"/>
</dbReference>
<keyword evidence="11" id="KW-1185">Reference proteome</keyword>
<keyword evidence="6 7" id="KW-0342">GTP-binding</keyword>
<dbReference type="RefSeq" id="WP_284203535.1">
    <property type="nucleotide sequence ID" value="NZ_BSPQ01000004.1"/>
</dbReference>
<dbReference type="HAMAP" id="MF_00379">
    <property type="entry name" value="GTPase_MnmE"/>
    <property type="match status" value="1"/>
</dbReference>
<dbReference type="Proteomes" id="UP001157353">
    <property type="component" value="Unassembled WGS sequence"/>
</dbReference>
<comment type="subcellular location">
    <subcellularLocation>
        <location evidence="7">Cytoplasm</location>
    </subcellularLocation>
</comment>
<dbReference type="CDD" id="cd14858">
    <property type="entry name" value="TrmE_N"/>
    <property type="match status" value="1"/>
</dbReference>
<feature type="domain" description="TrmE-type G" evidence="9">
    <location>
        <begin position="217"/>
        <end position="378"/>
    </location>
</feature>
<keyword evidence="5 7" id="KW-0630">Potassium</keyword>
<evidence type="ECO:0000313" key="11">
    <source>
        <dbReference type="Proteomes" id="UP001157353"/>
    </source>
</evidence>
<evidence type="ECO:0000256" key="5">
    <source>
        <dbReference type="ARBA" id="ARBA00022958"/>
    </source>
</evidence>
<comment type="function">
    <text evidence="7">Exhibits a very high intrinsic GTPase hydrolysis rate. Involved in the addition of a carboxymethylaminomethyl (cmnm) group at the wobble position (U34) of certain tRNAs, forming tRNA-cmnm(5)s(2)U34.</text>
</comment>
<feature type="binding site" evidence="7">
    <location>
        <position position="81"/>
    </location>
    <ligand>
        <name>(6S)-5-formyl-5,6,7,8-tetrahydrofolate</name>
        <dbReference type="ChEBI" id="CHEBI:57457"/>
    </ligand>
</feature>
<comment type="cofactor">
    <cofactor evidence="7">
        <name>K(+)</name>
        <dbReference type="ChEBI" id="CHEBI:29103"/>
    </cofactor>
    <text evidence="7">Binds 1 potassium ion per subunit.</text>
</comment>
<dbReference type="SUPFAM" id="SSF116878">
    <property type="entry name" value="TrmE connector domain"/>
    <property type="match status" value="1"/>
</dbReference>
<feature type="binding site" evidence="7">
    <location>
        <position position="24"/>
    </location>
    <ligand>
        <name>(6S)-5-formyl-5,6,7,8-tetrahydrofolate</name>
        <dbReference type="ChEBI" id="CHEBI:57457"/>
    </ligand>
</feature>
<dbReference type="InterPro" id="IPR027417">
    <property type="entry name" value="P-loop_NTPase"/>
</dbReference>
<dbReference type="InterPro" id="IPR006073">
    <property type="entry name" value="GTP-bd"/>
</dbReference>
<dbReference type="Gene3D" id="3.30.1360.120">
    <property type="entry name" value="Probable tRNA modification gtpase trme, domain 1"/>
    <property type="match status" value="1"/>
</dbReference>
<reference evidence="11" key="1">
    <citation type="journal article" date="2019" name="Int. J. Syst. Evol. Microbiol.">
        <title>The Global Catalogue of Microorganisms (GCM) 10K type strain sequencing project: providing services to taxonomists for standard genome sequencing and annotation.</title>
        <authorList>
            <consortium name="The Broad Institute Genomics Platform"/>
            <consortium name="The Broad Institute Genome Sequencing Center for Infectious Disease"/>
            <person name="Wu L."/>
            <person name="Ma J."/>
        </authorList>
    </citation>
    <scope>NUCLEOTIDE SEQUENCE [LARGE SCALE GENOMIC DNA]</scope>
    <source>
        <strain evidence="11">NBRC 103166</strain>
    </source>
</reference>
<keyword evidence="7" id="KW-0460">Magnesium</keyword>
<feature type="binding site" evidence="7">
    <location>
        <position position="246"/>
    </location>
    <ligand>
        <name>K(+)</name>
        <dbReference type="ChEBI" id="CHEBI:29103"/>
    </ligand>
</feature>
<dbReference type="InterPro" id="IPR031168">
    <property type="entry name" value="G_TrmE"/>
</dbReference>
<dbReference type="PANTHER" id="PTHR42714:SF2">
    <property type="entry name" value="TRNA MODIFICATION GTPASE GTPBP3, MITOCHONDRIAL"/>
    <property type="match status" value="1"/>
</dbReference>
<gene>
    <name evidence="7 10" type="primary">mnmE</name>
    <name evidence="7" type="synonym">trmE</name>
    <name evidence="10" type="ORF">GCM10007916_14730</name>
</gene>
<protein>
    <recommendedName>
        <fullName evidence="7">tRNA modification GTPase MnmE</fullName>
        <ecNumber evidence="7">3.6.-.-</ecNumber>
    </recommendedName>
</protein>
<sequence length="455" mass="49678">MIEVTDTIVAQATATGRGGVGIIRVSGPDVEAVAQIILGKVPKVRYAEYLAFNDQHGDVLDQGIALLFKAPHSFTGEDVLELQGHGGPVVMDMLIKAILTIKNMRSANPGEFSERAFMNDKLDLAQAEAIADLIEATSEQAAKSALHSLQGEFSEKIHDLVESLIHLRIYVEASIDFPEEEVDFLSDGKIATDLYQIIDNLDSVKSQAKQGAILRDGMKVVIAGRPNAGKSSLLNSLVGKESAIVTDIAGTTRDVMREHIHIDGMPLHIIDTAGLREGADEVERIGIERAWEEIKSADRVLFMLDATTTDSSDPHQIWPDFIDKLPDSVGLTVVRNKADLTGETLEVTEDHQHPVYRISAKTGLGMDGLKGHLKEIMGYQGSTGGGFMARRRHLEAIDNAGRHLLEGKVQLEEYKAGELLAEELRLTQQYLSEITGEFSSDDLLGRIFSSFCIGK</sequence>
<dbReference type="Pfam" id="PF01926">
    <property type="entry name" value="MMR_HSR1"/>
    <property type="match status" value="1"/>
</dbReference>
<feature type="binding site" evidence="7">
    <location>
        <begin position="246"/>
        <end position="252"/>
    </location>
    <ligand>
        <name>GTP</name>
        <dbReference type="ChEBI" id="CHEBI:37565"/>
    </ligand>
</feature>
<feature type="binding site" evidence="7">
    <location>
        <position position="227"/>
    </location>
    <ligand>
        <name>K(+)</name>
        <dbReference type="ChEBI" id="CHEBI:29103"/>
    </ligand>
</feature>
<evidence type="ECO:0000313" key="10">
    <source>
        <dbReference type="EMBL" id="GLS90406.1"/>
    </source>
</evidence>